<accession>A0AAV1LLY8</accession>
<feature type="compositionally biased region" description="Polar residues" evidence="1">
    <location>
        <begin position="465"/>
        <end position="492"/>
    </location>
</feature>
<reference evidence="2 3" key="1">
    <citation type="submission" date="2023-11" db="EMBL/GenBank/DDBJ databases">
        <authorList>
            <person name="Hedman E."/>
            <person name="Englund M."/>
            <person name="Stromberg M."/>
            <person name="Nyberg Akerstrom W."/>
            <person name="Nylinder S."/>
            <person name="Jareborg N."/>
            <person name="Kallberg Y."/>
            <person name="Kronander E."/>
        </authorList>
    </citation>
    <scope>NUCLEOTIDE SEQUENCE [LARGE SCALE GENOMIC DNA]</scope>
</reference>
<evidence type="ECO:0000313" key="3">
    <source>
        <dbReference type="Proteomes" id="UP001314205"/>
    </source>
</evidence>
<proteinExistence type="predicted"/>
<evidence type="ECO:0000313" key="2">
    <source>
        <dbReference type="EMBL" id="CAK1595059.1"/>
    </source>
</evidence>
<gene>
    <name evidence="2" type="ORF">PARMNEM_LOCUS14599</name>
</gene>
<feature type="compositionally biased region" description="Basic and acidic residues" evidence="1">
    <location>
        <begin position="143"/>
        <end position="154"/>
    </location>
</feature>
<feature type="region of interest" description="Disordered" evidence="1">
    <location>
        <begin position="349"/>
        <end position="402"/>
    </location>
</feature>
<keyword evidence="3" id="KW-1185">Reference proteome</keyword>
<feature type="region of interest" description="Disordered" evidence="1">
    <location>
        <begin position="143"/>
        <end position="178"/>
    </location>
</feature>
<protein>
    <submittedName>
        <fullName evidence="2">Uncharacterized protein</fullName>
    </submittedName>
</protein>
<feature type="compositionally biased region" description="Basic and acidic residues" evidence="1">
    <location>
        <begin position="381"/>
        <end position="402"/>
    </location>
</feature>
<organism evidence="2 3">
    <name type="scientific">Parnassius mnemosyne</name>
    <name type="common">clouded apollo</name>
    <dbReference type="NCBI Taxonomy" id="213953"/>
    <lineage>
        <taxon>Eukaryota</taxon>
        <taxon>Metazoa</taxon>
        <taxon>Ecdysozoa</taxon>
        <taxon>Arthropoda</taxon>
        <taxon>Hexapoda</taxon>
        <taxon>Insecta</taxon>
        <taxon>Pterygota</taxon>
        <taxon>Neoptera</taxon>
        <taxon>Endopterygota</taxon>
        <taxon>Lepidoptera</taxon>
        <taxon>Glossata</taxon>
        <taxon>Ditrysia</taxon>
        <taxon>Papilionoidea</taxon>
        <taxon>Papilionidae</taxon>
        <taxon>Parnassiinae</taxon>
        <taxon>Parnassini</taxon>
        <taxon>Parnassius</taxon>
        <taxon>Driopa</taxon>
    </lineage>
</organism>
<dbReference type="AlphaFoldDB" id="A0AAV1LLY8"/>
<dbReference type="Proteomes" id="UP001314205">
    <property type="component" value="Unassembled WGS sequence"/>
</dbReference>
<evidence type="ECO:0000256" key="1">
    <source>
        <dbReference type="SAM" id="MobiDB-lite"/>
    </source>
</evidence>
<dbReference type="EMBL" id="CAVLGL010000091">
    <property type="protein sequence ID" value="CAK1595059.1"/>
    <property type="molecule type" value="Genomic_DNA"/>
</dbReference>
<feature type="region of interest" description="Disordered" evidence="1">
    <location>
        <begin position="447"/>
        <end position="499"/>
    </location>
</feature>
<sequence length="499" mass="57851">MSGSDFSWFVYVVKEIILIKFNLEPKILKKTVHLLKMADIHVLGLPKNVKKPRLVSLLRTVVFGKKLKCKFWIREAYPLPNSQFQQVVVNISKRNDAYKAVDLINDFIYFNGTEDFQLSAVIVDDHLPQENYDEPMPEAVYADKHVGRERERRQNNKRKKSPLRNKERSRSPHYKNESTKLDMEIELVRKQRLLVEEERKLLLEKKKLELLKEFGPGTVKKLEKYAAVIEKHSLEDDEPPKPQITVTKKNESRRATTGLPLFVLPCRIIIKQMKTVLTNHTNENNKFELLKALRMTIRKRIAELLQTKTFMQTGEIIQLYRETYPLDTDEKLLEQLVAEIKANANVAENNKPATDIKENDNPQEKTEAKFSPGESNTSNIENKDTKTETKNDLSEKKGEEKTVKKEIKEDLNVNDGLADLDGDSKEKENAKMNKTIEDMYAQLDDWLEEENITDKENTTDIPLVDNNTSPQNNQDGADLKQTQTKENQQNSEVTEDKKE</sequence>
<comment type="caution">
    <text evidence="2">The sequence shown here is derived from an EMBL/GenBank/DDBJ whole genome shotgun (WGS) entry which is preliminary data.</text>
</comment>
<feature type="compositionally biased region" description="Basic and acidic residues" evidence="1">
    <location>
        <begin position="354"/>
        <end position="368"/>
    </location>
</feature>
<name>A0AAV1LLY8_9NEOP</name>
<feature type="compositionally biased region" description="Basic and acidic residues" evidence="1">
    <location>
        <begin position="164"/>
        <end position="178"/>
    </location>
</feature>